<feature type="transmembrane region" description="Helical" evidence="1">
    <location>
        <begin position="68"/>
        <end position="86"/>
    </location>
</feature>
<feature type="transmembrane region" description="Helical" evidence="1">
    <location>
        <begin position="204"/>
        <end position="223"/>
    </location>
</feature>
<feature type="domain" description="Acyltransferase 3" evidence="2">
    <location>
        <begin position="4"/>
        <end position="312"/>
    </location>
</feature>
<dbReference type="Pfam" id="PF01757">
    <property type="entry name" value="Acyl_transf_3"/>
    <property type="match status" value="1"/>
</dbReference>
<keyword evidence="4" id="KW-1185">Reference proteome</keyword>
<comment type="caution">
    <text evidence="3">The sequence shown here is derived from an EMBL/GenBank/DDBJ whole genome shotgun (WGS) entry which is preliminary data.</text>
</comment>
<dbReference type="OrthoDB" id="9816048at2"/>
<dbReference type="GO" id="GO:0016747">
    <property type="term" value="F:acyltransferase activity, transferring groups other than amino-acyl groups"/>
    <property type="evidence" value="ECO:0007669"/>
    <property type="project" value="InterPro"/>
</dbReference>
<reference evidence="3 4" key="1">
    <citation type="submission" date="2019-04" db="EMBL/GenBank/DDBJ databases">
        <title>Lewinella litorea sp. nov., isolated from a marine sand.</title>
        <authorList>
            <person name="Yoon J.-H."/>
        </authorList>
    </citation>
    <scope>NUCLEOTIDE SEQUENCE [LARGE SCALE GENOMIC DNA]</scope>
    <source>
        <strain evidence="3 4">HSMS-39</strain>
    </source>
</reference>
<feature type="transmembrane region" description="Helical" evidence="1">
    <location>
        <begin position="110"/>
        <end position="130"/>
    </location>
</feature>
<name>A0A4S4NPU8_9BACT</name>
<dbReference type="Proteomes" id="UP000308528">
    <property type="component" value="Unassembled WGS sequence"/>
</dbReference>
<keyword evidence="1" id="KW-0472">Membrane</keyword>
<keyword evidence="1" id="KW-1133">Transmembrane helix</keyword>
<keyword evidence="3" id="KW-0808">Transferase</keyword>
<evidence type="ECO:0000313" key="3">
    <source>
        <dbReference type="EMBL" id="THH40431.1"/>
    </source>
</evidence>
<evidence type="ECO:0000259" key="2">
    <source>
        <dbReference type="Pfam" id="PF01757"/>
    </source>
</evidence>
<dbReference type="AlphaFoldDB" id="A0A4S4NPU8"/>
<feature type="transmembrane region" description="Helical" evidence="1">
    <location>
        <begin position="174"/>
        <end position="192"/>
    </location>
</feature>
<feature type="transmembrane region" description="Helical" evidence="1">
    <location>
        <begin position="264"/>
        <end position="282"/>
    </location>
</feature>
<sequence>MRIHKIDLLRAIGLFMIVAAHLSPPALLHQLRNFDVPLMVLVSGASLQLSHRNRGSYLNYIWKRIKRLVAPVWLFLTLWFLLFYLVNPSHPYLDAGNLEASYLLSDRVQYLWIIRVFLLVALIAPFLYRINHRIRSHTRFFALLLAGIVGYHLLRYNQFEAAWGGVFTAFTESALYYLLPYGLVYLLGMRLVQLPGPALRRVWYFFAGTFLLLAMALALWTGALVPTQSYKYPVAYYYLSYAMMVSVALWIWGDRVWALMGPSLQRMIFFVSNHSIWIYLWHIPAVRCTVYADLSFFTAYPLTLMLAIAMTWLQVRVINRFLLPRFSDRSALQNIRLILLG</sequence>
<organism evidence="3 4">
    <name type="scientific">Neolewinella litorea</name>
    <dbReference type="NCBI Taxonomy" id="2562452"/>
    <lineage>
        <taxon>Bacteria</taxon>
        <taxon>Pseudomonadati</taxon>
        <taxon>Bacteroidota</taxon>
        <taxon>Saprospiria</taxon>
        <taxon>Saprospirales</taxon>
        <taxon>Lewinellaceae</taxon>
        <taxon>Neolewinella</taxon>
    </lineage>
</organism>
<proteinExistence type="predicted"/>
<accession>A0A4S4NPU8</accession>
<keyword evidence="1" id="KW-0812">Transmembrane</keyword>
<dbReference type="EMBL" id="SRSF01000002">
    <property type="protein sequence ID" value="THH40431.1"/>
    <property type="molecule type" value="Genomic_DNA"/>
</dbReference>
<evidence type="ECO:0000256" key="1">
    <source>
        <dbReference type="SAM" id="Phobius"/>
    </source>
</evidence>
<dbReference type="RefSeq" id="WP_136457688.1">
    <property type="nucleotide sequence ID" value="NZ_SRSF01000002.1"/>
</dbReference>
<feature type="transmembrane region" description="Helical" evidence="1">
    <location>
        <begin position="294"/>
        <end position="315"/>
    </location>
</feature>
<gene>
    <name evidence="3" type="ORF">E4021_06760</name>
</gene>
<evidence type="ECO:0000313" key="4">
    <source>
        <dbReference type="Proteomes" id="UP000308528"/>
    </source>
</evidence>
<keyword evidence="3" id="KW-0012">Acyltransferase</keyword>
<feature type="transmembrane region" description="Helical" evidence="1">
    <location>
        <begin position="137"/>
        <end position="154"/>
    </location>
</feature>
<protein>
    <submittedName>
        <fullName evidence="3">Acyltransferase</fullName>
    </submittedName>
</protein>
<feature type="transmembrane region" description="Helical" evidence="1">
    <location>
        <begin position="235"/>
        <end position="252"/>
    </location>
</feature>
<dbReference type="InterPro" id="IPR002656">
    <property type="entry name" value="Acyl_transf_3_dom"/>
</dbReference>